<dbReference type="PANTHER" id="PTHR46825:SF15">
    <property type="entry name" value="BETA-LACTAMASE-RELATED DOMAIN-CONTAINING PROTEIN"/>
    <property type="match status" value="1"/>
</dbReference>
<dbReference type="PANTHER" id="PTHR46825">
    <property type="entry name" value="D-ALANYL-D-ALANINE-CARBOXYPEPTIDASE/ENDOPEPTIDASE AMPH"/>
    <property type="match status" value="1"/>
</dbReference>
<feature type="region of interest" description="Disordered" evidence="1">
    <location>
        <begin position="225"/>
        <end position="252"/>
    </location>
</feature>
<evidence type="ECO:0000259" key="2">
    <source>
        <dbReference type="Pfam" id="PF00144"/>
    </source>
</evidence>
<protein>
    <submittedName>
        <fullName evidence="3">Class A beta-lactamase-related serine hydrolase</fullName>
    </submittedName>
</protein>
<sequence length="612" mass="67206">MKTVWMITQADVQRGWQRLCEYTEHARIATGVPGVAIAIAWLPEQGPPLVETLGAGCRLLGSQAPAADNQVTADTVFPLASLSKPLASTVMTTLIPGTSDGWEEKVPSLGLAVTPTFASLFAHRSGLPDHAGDLLEDMGHDRKAVLERLRLLALDRTGGYAYTNFGLTAAACQAALHVGKEWEDVAHDRLYAPLGMKSTSSRYSDFLKRENRTWAHRLRANGEWYHAKPLPDGKPNPDAQRNPDAQSPAGGVTSSANDMALWLRLQLGDLGLGFDAEFFRWLSLTHRPYVPGIYKPGVPREPHTSGYGLGWNVTDREGQPLKYSHSGAFGLGAATSVELWPEDRLGVVVLTNGEPVGVAEALCAAFRGFVSDPGLEVAALLKPDFDSFVHPGHKKTFVERFQEAMRQELHPPARASDTANPARVISAKYGLLGKYQSAFYGTIEFRVEQDRMFMLQGPAKQRFDVTATHKDDVFVYDSHGENGTDNNRIAFDRATPNQVTVWNLFVSTPLTLKSEGDTLCPVPGEIRAWRVRASKPGQVRLTLARRGVDGFRQSPLMTVAVGDNRFVGADLPVLEGDMLGFSVDDRVYWQHSTDDYVIEADIDREGTFTRVP</sequence>
<evidence type="ECO:0000313" key="3">
    <source>
        <dbReference type="EMBL" id="RKI06375.1"/>
    </source>
</evidence>
<dbReference type="Proteomes" id="UP000278907">
    <property type="component" value="Unassembled WGS sequence"/>
</dbReference>
<dbReference type="SUPFAM" id="SSF56601">
    <property type="entry name" value="beta-lactamase/transpeptidase-like"/>
    <property type="match status" value="1"/>
</dbReference>
<dbReference type="Gene3D" id="2.40.128.600">
    <property type="match status" value="1"/>
</dbReference>
<name>A0ABX9QH33_9BACT</name>
<keyword evidence="3" id="KW-0378">Hydrolase</keyword>
<dbReference type="Gene3D" id="3.40.710.10">
    <property type="entry name" value="DD-peptidase/beta-lactamase superfamily"/>
    <property type="match status" value="1"/>
</dbReference>
<accession>A0ABX9QH33</accession>
<evidence type="ECO:0000313" key="4">
    <source>
        <dbReference type="Proteomes" id="UP000278907"/>
    </source>
</evidence>
<dbReference type="InterPro" id="IPR001466">
    <property type="entry name" value="Beta-lactam-related"/>
</dbReference>
<comment type="caution">
    <text evidence="3">The sequence shown here is derived from an EMBL/GenBank/DDBJ whole genome shotgun (WGS) entry which is preliminary data.</text>
</comment>
<gene>
    <name evidence="3" type="ORF">D7Y13_20270</name>
</gene>
<feature type="domain" description="Beta-lactamase-related" evidence="2">
    <location>
        <begin position="54"/>
        <end position="357"/>
    </location>
</feature>
<dbReference type="EMBL" id="RAWI01000152">
    <property type="protein sequence ID" value="RKI06375.1"/>
    <property type="molecule type" value="Genomic_DNA"/>
</dbReference>
<dbReference type="Pfam" id="PF00144">
    <property type="entry name" value="Beta-lactamase"/>
    <property type="match status" value="1"/>
</dbReference>
<evidence type="ECO:0000256" key="1">
    <source>
        <dbReference type="SAM" id="MobiDB-lite"/>
    </source>
</evidence>
<organism evidence="3 4">
    <name type="scientific">Corallococcus praedator</name>
    <dbReference type="NCBI Taxonomy" id="2316724"/>
    <lineage>
        <taxon>Bacteria</taxon>
        <taxon>Pseudomonadati</taxon>
        <taxon>Myxococcota</taxon>
        <taxon>Myxococcia</taxon>
        <taxon>Myxococcales</taxon>
        <taxon>Cystobacterineae</taxon>
        <taxon>Myxococcaceae</taxon>
        <taxon>Corallococcus</taxon>
    </lineage>
</organism>
<proteinExistence type="predicted"/>
<dbReference type="GO" id="GO:0016787">
    <property type="term" value="F:hydrolase activity"/>
    <property type="evidence" value="ECO:0007669"/>
    <property type="project" value="UniProtKB-KW"/>
</dbReference>
<keyword evidence="4" id="KW-1185">Reference proteome</keyword>
<dbReference type="InterPro" id="IPR012338">
    <property type="entry name" value="Beta-lactam/transpept-like"/>
</dbReference>
<dbReference type="InterPro" id="IPR050491">
    <property type="entry name" value="AmpC-like"/>
</dbReference>
<reference evidence="3 4" key="1">
    <citation type="submission" date="2018-09" db="EMBL/GenBank/DDBJ databases">
        <authorList>
            <person name="Livingstone P.G."/>
            <person name="Whitworth D.E."/>
        </authorList>
    </citation>
    <scope>NUCLEOTIDE SEQUENCE [LARGE SCALE GENOMIC DNA]</scope>
    <source>
        <strain evidence="3 4">CA031B</strain>
    </source>
</reference>